<organism evidence="1 2">
    <name type="scientific">Roseinatronobacter thiooxidans</name>
    <dbReference type="NCBI Taxonomy" id="121821"/>
    <lineage>
        <taxon>Bacteria</taxon>
        <taxon>Pseudomonadati</taxon>
        <taxon>Pseudomonadota</taxon>
        <taxon>Alphaproteobacteria</taxon>
        <taxon>Rhodobacterales</taxon>
        <taxon>Paracoccaceae</taxon>
        <taxon>Roseinatronobacter</taxon>
    </lineage>
</organism>
<comment type="caution">
    <text evidence="1">The sequence shown here is derived from an EMBL/GenBank/DDBJ whole genome shotgun (WGS) entry which is preliminary data.</text>
</comment>
<dbReference type="STRING" id="121821.GCA_001870675_01465"/>
<keyword evidence="2" id="KW-1185">Reference proteome</keyword>
<evidence type="ECO:0000313" key="1">
    <source>
        <dbReference type="EMBL" id="PZX38921.1"/>
    </source>
</evidence>
<dbReference type="EMBL" id="QKZQ01000016">
    <property type="protein sequence ID" value="PZX38921.1"/>
    <property type="molecule type" value="Genomic_DNA"/>
</dbReference>
<gene>
    <name evidence="1" type="ORF">LY56_02928</name>
</gene>
<dbReference type="AlphaFoldDB" id="A0A2W7PRK7"/>
<name>A0A2W7PRK7_9RHOB</name>
<sequence length="189" mass="19909">MFALGAARLKPWSRQSFTTIMSQKTAFGGITGLVTKMSLSYFLQAEDGAVTVDWVVLTAALVGLGLTSVAAVRTGTSSVGDAIGAALSSGRVSDGIFVMDGFEFLRHVPVAQRNALALFRDRTDDELLAAAGGQSRNSLNALAEGDLDTARFWAERRYISEIVAKERGLTPNPNQPSAAELIAAVDAAS</sequence>
<reference evidence="1 2" key="1">
    <citation type="submission" date="2018-06" db="EMBL/GenBank/DDBJ databases">
        <title>Genomic Encyclopedia of Archaeal and Bacterial Type Strains, Phase II (KMG-II): from individual species to whole genera.</title>
        <authorList>
            <person name="Goeker M."/>
        </authorList>
    </citation>
    <scope>NUCLEOTIDE SEQUENCE [LARGE SCALE GENOMIC DNA]</scope>
    <source>
        <strain evidence="1 2">DSM 13087</strain>
    </source>
</reference>
<protein>
    <submittedName>
        <fullName evidence="1">Uncharacterized protein</fullName>
    </submittedName>
</protein>
<evidence type="ECO:0000313" key="2">
    <source>
        <dbReference type="Proteomes" id="UP000249364"/>
    </source>
</evidence>
<dbReference type="Proteomes" id="UP000249364">
    <property type="component" value="Unassembled WGS sequence"/>
</dbReference>
<accession>A0A2W7PRK7</accession>
<proteinExistence type="predicted"/>